<dbReference type="Pfam" id="PF18998">
    <property type="entry name" value="Flg_new_2"/>
    <property type="match status" value="1"/>
</dbReference>
<dbReference type="Proteomes" id="UP000823915">
    <property type="component" value="Unassembled WGS sequence"/>
</dbReference>
<sequence>MPNSQANLLLVTGSYSDSISLELPLPDYQALLEGASSIPVQVGVTNQGTQPITQLTFTVGEQARTYSDLNLQPGESTDLTLDYTVQKNEGTITCPEYSVTATFSDNITVTEKGDVEINLNVHDLGISTFQETEQANGQRVLQFSLFNNSPAKLENSGKNVVVGVFSDSSCTVPISSAYLDFGSLSNIETREFALTDGNNETETITTKVLSLSDEDLALIDNGAYQGQLTFNLKGYAHDNKDDFLEKGEIRDAGISLYLKVWVEETDEKNQLQELGEVITGNNTQGLTLNSLMKDSDEQVTISGDVTTDDAGNTVVTPTLQNNSLNATARGYLIVDLLDENGNLLESKQTYTMIGETPSSLITLGEEAVVTLDPLTFTQKGSSVKYRFGQHQDASSTKLTGISLTGIPLAFDENTNTYSVTVDKDLSQTILTLTQAYLGAQIKVNGQPYNGSAQISLPAGTTTLTIEVTSGAETQTYTVHITRPSGGSSGSQGGTGGAARYPVSLSGEVEHGSVTISPTRATAGQTVTLTPKAEEGYELRKLQVIGPDGGEIALTKKADGTYTFKMPKGSVKVTAVFGCDGTGDCPSKNFTDLGESQWYHDYIDYAVEHGLLEGTSHTTMEPNATLTRAQLAQILYNLEGKPAVTGDLPFEDVPEGQWYYAAILWANQEGVVNGMSPDTFEPGTNISRQDPALMLYRYAGEPETQGSLEKFQDAGKVGDWAKEAITWAVEEGIIDGMTPTTLEPTGTATRAQAAAMLQRFLEG</sequence>
<dbReference type="PANTHER" id="PTHR43308">
    <property type="entry name" value="OUTER MEMBRANE PROTEIN ALPHA-RELATED"/>
    <property type="match status" value="1"/>
</dbReference>
<dbReference type="EMBL" id="DXDU01000009">
    <property type="protein sequence ID" value="HIY25656.1"/>
    <property type="molecule type" value="Genomic_DNA"/>
</dbReference>
<dbReference type="PROSITE" id="PS51272">
    <property type="entry name" value="SLH"/>
    <property type="match status" value="3"/>
</dbReference>
<name>A0A9D1YAN4_9FIRM</name>
<feature type="domain" description="SLH" evidence="2">
    <location>
        <begin position="707"/>
        <end position="762"/>
    </location>
</feature>
<gene>
    <name evidence="3" type="ORF">H9838_00600</name>
</gene>
<dbReference type="PANTHER" id="PTHR43308:SF5">
    <property type="entry name" value="S-LAYER PROTEIN _ PEPTIDOGLYCAN ENDO-BETA-N-ACETYLGLUCOSAMINIDASE"/>
    <property type="match status" value="1"/>
</dbReference>
<dbReference type="Pfam" id="PF00395">
    <property type="entry name" value="SLH"/>
    <property type="match status" value="3"/>
</dbReference>
<dbReference type="InterPro" id="IPR025883">
    <property type="entry name" value="Cadherin-like_domain"/>
</dbReference>
<dbReference type="Pfam" id="PF12733">
    <property type="entry name" value="Cadherin-like"/>
    <property type="match status" value="1"/>
</dbReference>
<dbReference type="InterPro" id="IPR051465">
    <property type="entry name" value="Cell_Envelope_Struct_Comp"/>
</dbReference>
<reference evidence="3" key="1">
    <citation type="journal article" date="2021" name="PeerJ">
        <title>Extensive microbial diversity within the chicken gut microbiome revealed by metagenomics and culture.</title>
        <authorList>
            <person name="Gilroy R."/>
            <person name="Ravi A."/>
            <person name="Getino M."/>
            <person name="Pursley I."/>
            <person name="Horton D.L."/>
            <person name="Alikhan N.F."/>
            <person name="Baker D."/>
            <person name="Gharbi K."/>
            <person name="Hall N."/>
            <person name="Watson M."/>
            <person name="Adriaenssens E.M."/>
            <person name="Foster-Nyarko E."/>
            <person name="Jarju S."/>
            <person name="Secka A."/>
            <person name="Antonio M."/>
            <person name="Oren A."/>
            <person name="Chaudhuri R.R."/>
            <person name="La Ragione R."/>
            <person name="Hildebrand F."/>
            <person name="Pallen M.J."/>
        </authorList>
    </citation>
    <scope>NUCLEOTIDE SEQUENCE</scope>
    <source>
        <strain evidence="3">1282</strain>
    </source>
</reference>
<evidence type="ECO:0000313" key="3">
    <source>
        <dbReference type="EMBL" id="HIY25656.1"/>
    </source>
</evidence>
<evidence type="ECO:0000256" key="1">
    <source>
        <dbReference type="ARBA" id="ARBA00022737"/>
    </source>
</evidence>
<organism evidence="3 4">
    <name type="scientific">Candidatus Acutalibacter pullistercoris</name>
    <dbReference type="NCBI Taxonomy" id="2838418"/>
    <lineage>
        <taxon>Bacteria</taxon>
        <taxon>Bacillati</taxon>
        <taxon>Bacillota</taxon>
        <taxon>Clostridia</taxon>
        <taxon>Eubacteriales</taxon>
        <taxon>Acutalibacteraceae</taxon>
        <taxon>Acutalibacter</taxon>
    </lineage>
</organism>
<proteinExistence type="predicted"/>
<reference evidence="3" key="2">
    <citation type="submission" date="2021-04" db="EMBL/GenBank/DDBJ databases">
        <authorList>
            <person name="Gilroy R."/>
        </authorList>
    </citation>
    <scope>NUCLEOTIDE SEQUENCE</scope>
    <source>
        <strain evidence="3">1282</strain>
    </source>
</reference>
<dbReference type="AlphaFoldDB" id="A0A9D1YAN4"/>
<evidence type="ECO:0000259" key="2">
    <source>
        <dbReference type="PROSITE" id="PS51272"/>
    </source>
</evidence>
<evidence type="ECO:0000313" key="4">
    <source>
        <dbReference type="Proteomes" id="UP000823915"/>
    </source>
</evidence>
<dbReference type="InterPro" id="IPR001119">
    <property type="entry name" value="SLH_dom"/>
</dbReference>
<accession>A0A9D1YAN4</accession>
<feature type="domain" description="SLH" evidence="2">
    <location>
        <begin position="585"/>
        <end position="648"/>
    </location>
</feature>
<feature type="domain" description="SLH" evidence="2">
    <location>
        <begin position="649"/>
        <end position="706"/>
    </location>
</feature>
<protein>
    <submittedName>
        <fullName evidence="3">S-layer homology domain-containing protein</fullName>
    </submittedName>
</protein>
<keyword evidence="1" id="KW-0677">Repeat</keyword>
<comment type="caution">
    <text evidence="3">The sequence shown here is derived from an EMBL/GenBank/DDBJ whole genome shotgun (WGS) entry which is preliminary data.</text>
</comment>
<dbReference type="InterPro" id="IPR044060">
    <property type="entry name" value="Bacterial_rp_domain"/>
</dbReference>